<proteinExistence type="predicted"/>
<protein>
    <submittedName>
        <fullName evidence="3">Uncharacterized protein</fullName>
    </submittedName>
</protein>
<feature type="region of interest" description="Disordered" evidence="1">
    <location>
        <begin position="1"/>
        <end position="21"/>
    </location>
</feature>
<evidence type="ECO:0000256" key="1">
    <source>
        <dbReference type="SAM" id="MobiDB-lite"/>
    </source>
</evidence>
<keyword evidence="2" id="KW-0812">Transmembrane</keyword>
<dbReference type="OrthoDB" id="4571894at2"/>
<keyword evidence="2" id="KW-0472">Membrane</keyword>
<feature type="compositionally biased region" description="Low complexity" evidence="1">
    <location>
        <begin position="118"/>
        <end position="163"/>
    </location>
</feature>
<name>A0A378Y7H1_9NOCA</name>
<keyword evidence="2" id="KW-1133">Transmembrane helix</keyword>
<sequence length="176" mass="18844">MDGSNSRADDHDEHRSRRLPAPMMGAVAAAGAVSLGLVLIGSCGLDGEDTYVAPPPLNADLQAAPTGYARSSTTTPVIVIPPSPTWRVAADRPPRRTTTTTATTVAVERDEDREYSDTETTTRTTRPTTPRTTRPTPSTTERTETLTRPPTEEPPTTTEDLPTSVVPTFPDEESGE</sequence>
<dbReference type="EMBL" id="UGRY01000002">
    <property type="protein sequence ID" value="SUA73034.1"/>
    <property type="molecule type" value="Genomic_DNA"/>
</dbReference>
<feature type="region of interest" description="Disordered" evidence="1">
    <location>
        <begin position="68"/>
        <end position="176"/>
    </location>
</feature>
<dbReference type="STRING" id="1406858.GCA_000710895_01503"/>
<feature type="compositionally biased region" description="Basic and acidic residues" evidence="1">
    <location>
        <begin position="107"/>
        <end position="116"/>
    </location>
</feature>
<organism evidence="3 4">
    <name type="scientific">Nocardia otitidiscaviarum</name>
    <dbReference type="NCBI Taxonomy" id="1823"/>
    <lineage>
        <taxon>Bacteria</taxon>
        <taxon>Bacillati</taxon>
        <taxon>Actinomycetota</taxon>
        <taxon>Actinomycetes</taxon>
        <taxon>Mycobacteriales</taxon>
        <taxon>Nocardiaceae</taxon>
        <taxon>Nocardia</taxon>
    </lineage>
</organism>
<feature type="compositionally biased region" description="Low complexity" evidence="1">
    <location>
        <begin position="96"/>
        <end position="106"/>
    </location>
</feature>
<keyword evidence="4" id="KW-1185">Reference proteome</keyword>
<gene>
    <name evidence="3" type="ORF">NCTC1934_00467</name>
</gene>
<reference evidence="3 4" key="1">
    <citation type="submission" date="2018-06" db="EMBL/GenBank/DDBJ databases">
        <authorList>
            <consortium name="Pathogen Informatics"/>
            <person name="Doyle S."/>
        </authorList>
    </citation>
    <scope>NUCLEOTIDE SEQUENCE [LARGE SCALE GENOMIC DNA]</scope>
    <source>
        <strain evidence="3 4">NCTC1934</strain>
    </source>
</reference>
<evidence type="ECO:0000313" key="3">
    <source>
        <dbReference type="EMBL" id="SUA73034.1"/>
    </source>
</evidence>
<dbReference type="RefSeq" id="WP_051037637.1">
    <property type="nucleotide sequence ID" value="NZ_UGRY01000002.1"/>
</dbReference>
<dbReference type="Proteomes" id="UP000255467">
    <property type="component" value="Unassembled WGS sequence"/>
</dbReference>
<evidence type="ECO:0000256" key="2">
    <source>
        <dbReference type="SAM" id="Phobius"/>
    </source>
</evidence>
<dbReference type="AlphaFoldDB" id="A0A378Y7H1"/>
<feature type="transmembrane region" description="Helical" evidence="2">
    <location>
        <begin position="21"/>
        <end position="40"/>
    </location>
</feature>
<accession>A0A378Y7H1</accession>
<evidence type="ECO:0000313" key="4">
    <source>
        <dbReference type="Proteomes" id="UP000255467"/>
    </source>
</evidence>